<organism evidence="1 2">
    <name type="scientific">Gemmata palustris</name>
    <dbReference type="NCBI Taxonomy" id="2822762"/>
    <lineage>
        <taxon>Bacteria</taxon>
        <taxon>Pseudomonadati</taxon>
        <taxon>Planctomycetota</taxon>
        <taxon>Planctomycetia</taxon>
        <taxon>Gemmatales</taxon>
        <taxon>Gemmataceae</taxon>
        <taxon>Gemmata</taxon>
    </lineage>
</organism>
<evidence type="ECO:0000313" key="1">
    <source>
        <dbReference type="EMBL" id="MBP3955351.1"/>
    </source>
</evidence>
<dbReference type="Proteomes" id="UP000676565">
    <property type="component" value="Unassembled WGS sequence"/>
</dbReference>
<name>A0ABS5BNQ7_9BACT</name>
<dbReference type="EMBL" id="JAGKQQ010000001">
    <property type="protein sequence ID" value="MBP3955351.1"/>
    <property type="molecule type" value="Genomic_DNA"/>
</dbReference>
<comment type="caution">
    <text evidence="1">The sequence shown here is derived from an EMBL/GenBank/DDBJ whole genome shotgun (WGS) entry which is preliminary data.</text>
</comment>
<proteinExistence type="predicted"/>
<reference evidence="1 2" key="1">
    <citation type="submission" date="2021-04" db="EMBL/GenBank/DDBJ databases">
        <authorList>
            <person name="Ivanova A."/>
        </authorList>
    </citation>
    <scope>NUCLEOTIDE SEQUENCE [LARGE SCALE GENOMIC DNA]</scope>
    <source>
        <strain evidence="1 2">G18</strain>
    </source>
</reference>
<gene>
    <name evidence="1" type="ORF">J8F10_08670</name>
</gene>
<evidence type="ECO:0000313" key="2">
    <source>
        <dbReference type="Proteomes" id="UP000676565"/>
    </source>
</evidence>
<dbReference type="Pfam" id="PF19663">
    <property type="entry name" value="DUF6166"/>
    <property type="match status" value="1"/>
</dbReference>
<keyword evidence="2" id="KW-1185">Reference proteome</keyword>
<accession>A0ABS5BNQ7</accession>
<dbReference type="RefSeq" id="WP_210653433.1">
    <property type="nucleotide sequence ID" value="NZ_JAGKQQ010000001.1"/>
</dbReference>
<protein>
    <submittedName>
        <fullName evidence="1">Uncharacterized protein</fullName>
    </submittedName>
</protein>
<sequence length="112" mass="12668">MKTYIGERTPDGCQVLVLDKSKPDGAYLLNPRYDLRNHSPDGFNFGYAGSGPSQLALALLADALDDDDRAQGIYQTYKFKVIGRLEGDRFELTEENIRQKVTELEAERGRKR</sequence>
<dbReference type="InterPro" id="IPR046164">
    <property type="entry name" value="DUF6166"/>
</dbReference>